<dbReference type="Pfam" id="PF05154">
    <property type="entry name" value="TM2"/>
    <property type="match status" value="1"/>
</dbReference>
<feature type="compositionally biased region" description="Pro residues" evidence="5">
    <location>
        <begin position="1"/>
        <end position="16"/>
    </location>
</feature>
<keyword evidence="4 6" id="KW-0472">Membrane</keyword>
<dbReference type="EMBL" id="BAAAPW010000002">
    <property type="protein sequence ID" value="GAA2035462.1"/>
    <property type="molecule type" value="Genomic_DNA"/>
</dbReference>
<dbReference type="InterPro" id="IPR050932">
    <property type="entry name" value="TM2D1-3-like"/>
</dbReference>
<feature type="domain" description="TM2" evidence="7">
    <location>
        <begin position="30"/>
        <end position="78"/>
    </location>
</feature>
<keyword evidence="2 6" id="KW-0812">Transmembrane</keyword>
<feature type="transmembrane region" description="Helical" evidence="6">
    <location>
        <begin position="32"/>
        <end position="53"/>
    </location>
</feature>
<protein>
    <recommendedName>
        <fullName evidence="7">TM2 domain-containing protein</fullName>
    </recommendedName>
</protein>
<accession>A0ABP5FWE3</accession>
<gene>
    <name evidence="8" type="ORF">GCM10009819_19930</name>
</gene>
<dbReference type="PANTHER" id="PTHR21016">
    <property type="entry name" value="BETA-AMYLOID BINDING PROTEIN-RELATED"/>
    <property type="match status" value="1"/>
</dbReference>
<reference evidence="9" key="1">
    <citation type="journal article" date="2019" name="Int. J. Syst. Evol. Microbiol.">
        <title>The Global Catalogue of Microorganisms (GCM) 10K type strain sequencing project: providing services to taxonomists for standard genome sequencing and annotation.</title>
        <authorList>
            <consortium name="The Broad Institute Genomics Platform"/>
            <consortium name="The Broad Institute Genome Sequencing Center for Infectious Disease"/>
            <person name="Wu L."/>
            <person name="Ma J."/>
        </authorList>
    </citation>
    <scope>NUCLEOTIDE SEQUENCE [LARGE SCALE GENOMIC DNA]</scope>
    <source>
        <strain evidence="9">JCM 15672</strain>
    </source>
</reference>
<comment type="subcellular location">
    <subcellularLocation>
        <location evidence="1">Membrane</location>
        <topology evidence="1">Multi-pass membrane protein</topology>
    </subcellularLocation>
</comment>
<evidence type="ECO:0000256" key="6">
    <source>
        <dbReference type="SAM" id="Phobius"/>
    </source>
</evidence>
<feature type="region of interest" description="Disordered" evidence="5">
    <location>
        <begin position="1"/>
        <end position="23"/>
    </location>
</feature>
<proteinExistence type="predicted"/>
<evidence type="ECO:0000256" key="2">
    <source>
        <dbReference type="ARBA" id="ARBA00022692"/>
    </source>
</evidence>
<evidence type="ECO:0000256" key="3">
    <source>
        <dbReference type="ARBA" id="ARBA00022989"/>
    </source>
</evidence>
<comment type="caution">
    <text evidence="8">The sequence shown here is derived from an EMBL/GenBank/DDBJ whole genome shotgun (WGS) entry which is preliminary data.</text>
</comment>
<dbReference type="InterPro" id="IPR007829">
    <property type="entry name" value="TM2"/>
</dbReference>
<feature type="transmembrane region" description="Helical" evidence="6">
    <location>
        <begin position="102"/>
        <end position="127"/>
    </location>
</feature>
<organism evidence="8 9">
    <name type="scientific">Agromyces tropicus</name>
    <dbReference type="NCBI Taxonomy" id="555371"/>
    <lineage>
        <taxon>Bacteria</taxon>
        <taxon>Bacillati</taxon>
        <taxon>Actinomycetota</taxon>
        <taxon>Actinomycetes</taxon>
        <taxon>Micrococcales</taxon>
        <taxon>Microbacteriaceae</taxon>
        <taxon>Agromyces</taxon>
    </lineage>
</organism>
<sequence>MTEYPPGAPPPPPPGQNPQVARAARESTSNRSFIATWLFSWLLGVLGVDRFYLGKVGTGILKLLTAGGFGIWWLIDLVLTLTNTAKDADGRRVVGTTQEQTIAWIVTGVIVLFSWVAGAVTQGFSFLTDQLQPLLPWL</sequence>
<evidence type="ECO:0000256" key="5">
    <source>
        <dbReference type="SAM" id="MobiDB-lite"/>
    </source>
</evidence>
<keyword evidence="9" id="KW-1185">Reference proteome</keyword>
<dbReference type="RefSeq" id="WP_344372608.1">
    <property type="nucleotide sequence ID" value="NZ_BAAAPW010000002.1"/>
</dbReference>
<evidence type="ECO:0000313" key="8">
    <source>
        <dbReference type="EMBL" id="GAA2035462.1"/>
    </source>
</evidence>
<evidence type="ECO:0000313" key="9">
    <source>
        <dbReference type="Proteomes" id="UP001501196"/>
    </source>
</evidence>
<evidence type="ECO:0000256" key="1">
    <source>
        <dbReference type="ARBA" id="ARBA00004141"/>
    </source>
</evidence>
<evidence type="ECO:0000259" key="7">
    <source>
        <dbReference type="Pfam" id="PF05154"/>
    </source>
</evidence>
<dbReference type="PANTHER" id="PTHR21016:SF25">
    <property type="entry name" value="TM2 DOMAIN-CONTAINING PROTEIN DDB_G0277895-RELATED"/>
    <property type="match status" value="1"/>
</dbReference>
<feature type="transmembrane region" description="Helical" evidence="6">
    <location>
        <begin position="59"/>
        <end position="81"/>
    </location>
</feature>
<evidence type="ECO:0000256" key="4">
    <source>
        <dbReference type="ARBA" id="ARBA00023136"/>
    </source>
</evidence>
<dbReference type="Proteomes" id="UP001501196">
    <property type="component" value="Unassembled WGS sequence"/>
</dbReference>
<name>A0ABP5FWE3_9MICO</name>
<keyword evidence="3 6" id="KW-1133">Transmembrane helix</keyword>